<evidence type="ECO:0000313" key="3">
    <source>
        <dbReference type="Proteomes" id="UP000014139"/>
    </source>
</evidence>
<dbReference type="Proteomes" id="UP000014139">
    <property type="component" value="Unassembled WGS sequence"/>
</dbReference>
<gene>
    <name evidence="2" type="ORF">H480_19343</name>
</gene>
<evidence type="ECO:0000313" key="2">
    <source>
        <dbReference type="EMBL" id="EOD66910.1"/>
    </source>
</evidence>
<keyword evidence="3" id="KW-1185">Reference proteome</keyword>
<sequence length="115" mass="12124">MIMFVAFSRFPAVLSVAPFHHAAICVHRYGNNEFAPLFHGELVFTGFNHSAGSTTSSDAVPACTTSSSYCRPRVVDHPRQAGLFPAAVAGSNCTPEFPGMFGGPCVKSAVMDISG</sequence>
<organism evidence="2 3">
    <name type="scientific">Amycolatopsis vancoresmycina DSM 44592</name>
    <dbReference type="NCBI Taxonomy" id="1292037"/>
    <lineage>
        <taxon>Bacteria</taxon>
        <taxon>Bacillati</taxon>
        <taxon>Actinomycetota</taxon>
        <taxon>Actinomycetes</taxon>
        <taxon>Pseudonocardiales</taxon>
        <taxon>Pseudonocardiaceae</taxon>
        <taxon>Amycolatopsis</taxon>
    </lineage>
</organism>
<comment type="caution">
    <text evidence="2">The sequence shown here is derived from an EMBL/GenBank/DDBJ whole genome shotgun (WGS) entry which is preliminary data.</text>
</comment>
<evidence type="ECO:0000256" key="1">
    <source>
        <dbReference type="SAM" id="SignalP"/>
    </source>
</evidence>
<evidence type="ECO:0008006" key="4">
    <source>
        <dbReference type="Google" id="ProtNLM"/>
    </source>
</evidence>
<reference evidence="2 3" key="1">
    <citation type="submission" date="2013-02" db="EMBL/GenBank/DDBJ databases">
        <title>Draft genome sequence of Amycolatopsis vancoresmycina strain DSM 44592T.</title>
        <authorList>
            <person name="Kumar S."/>
            <person name="Kaur N."/>
            <person name="Kaur C."/>
            <person name="Raghava G.P.S."/>
            <person name="Mayilraj S."/>
        </authorList>
    </citation>
    <scope>NUCLEOTIDE SEQUENCE [LARGE SCALE GENOMIC DNA]</scope>
    <source>
        <strain evidence="2 3">DSM 44592</strain>
    </source>
</reference>
<dbReference type="PATRIC" id="fig|1292037.4.peg.3691"/>
<dbReference type="AlphaFoldDB" id="R1HTP7"/>
<feature type="signal peptide" evidence="1">
    <location>
        <begin position="1"/>
        <end position="22"/>
    </location>
</feature>
<accession>R1HTP7</accession>
<feature type="chain" id="PRO_5004361435" description="Secreted protein" evidence="1">
    <location>
        <begin position="23"/>
        <end position="115"/>
    </location>
</feature>
<proteinExistence type="predicted"/>
<name>R1HTP7_9PSEU</name>
<dbReference type="EMBL" id="AOUO01000254">
    <property type="protein sequence ID" value="EOD66910.1"/>
    <property type="molecule type" value="Genomic_DNA"/>
</dbReference>
<protein>
    <recommendedName>
        <fullName evidence="4">Secreted protein</fullName>
    </recommendedName>
</protein>
<keyword evidence="1" id="KW-0732">Signal</keyword>